<dbReference type="InterPro" id="IPR050297">
    <property type="entry name" value="LipidA_mod_glycosyltrf_83"/>
</dbReference>
<feature type="transmembrane region" description="Helical" evidence="8">
    <location>
        <begin position="293"/>
        <end position="314"/>
    </location>
</feature>
<keyword evidence="6 8" id="KW-1133">Transmembrane helix</keyword>
<gene>
    <name evidence="10" type="ORF">SAMN05443662_1349</name>
</gene>
<feature type="transmembrane region" description="Helical" evidence="8">
    <location>
        <begin position="269"/>
        <end position="286"/>
    </location>
</feature>
<keyword evidence="3 10" id="KW-0328">Glycosyltransferase</keyword>
<dbReference type="PANTHER" id="PTHR33908:SF11">
    <property type="entry name" value="MEMBRANE PROTEIN"/>
    <property type="match status" value="1"/>
</dbReference>
<dbReference type="GO" id="GO:0016763">
    <property type="term" value="F:pentosyltransferase activity"/>
    <property type="evidence" value="ECO:0007669"/>
    <property type="project" value="TreeGrafter"/>
</dbReference>
<dbReference type="GO" id="GO:0009103">
    <property type="term" value="P:lipopolysaccharide biosynthetic process"/>
    <property type="evidence" value="ECO:0007669"/>
    <property type="project" value="UniProtKB-ARBA"/>
</dbReference>
<sequence length="482" mass="55288">MTSRALFFLLASLGIFHLWLNALLPLGVDEAHYALYGWYLEWSYFDHPPLIGWLEAPAVHAFDANWAVRLVPIALGLIVLWQLTALARDLFPDTPSMAGWVLFLALLSPLLHGLTLTPLPDLPLLLVSILLVRWLWRHRHDERLSSAWMLGLLMGLAGLSKYTAITLVVSVALVMLLYGRWRWLRQGRFWGAVALAALLLTPVLYWNALHDWASFTYQLHHGTKHADWSWERFAISQGRQLGAYGPVLYLAGVALAVWTLLRWRSTPEGVRFLWLFAVPVWALFAWSSGHEPILPHWTALGWWLFLPAIAWWLASRRWALWLHGVLGGMAWIGLLHVVMTGAWAFKAPHPLLEVAGWEAASERLHSWQKRLQTQSGVKIHQFAGNWSLVSRPAWYLRLAEDPQVFTADGKLTQFDFWFGRPSAGSRGVVLWHSYFDDDQSPAQKGLFKRCSLLESQPVRWRGKDLQATFRFYDCEGWKRGQR</sequence>
<keyword evidence="11" id="KW-1185">Reference proteome</keyword>
<evidence type="ECO:0000256" key="3">
    <source>
        <dbReference type="ARBA" id="ARBA00022676"/>
    </source>
</evidence>
<evidence type="ECO:0000256" key="5">
    <source>
        <dbReference type="ARBA" id="ARBA00022692"/>
    </source>
</evidence>
<evidence type="ECO:0000256" key="6">
    <source>
        <dbReference type="ARBA" id="ARBA00022989"/>
    </source>
</evidence>
<feature type="transmembrane region" description="Helical" evidence="8">
    <location>
        <begin position="189"/>
        <end position="209"/>
    </location>
</feature>
<evidence type="ECO:0000256" key="1">
    <source>
        <dbReference type="ARBA" id="ARBA00004651"/>
    </source>
</evidence>
<evidence type="ECO:0000259" key="9">
    <source>
        <dbReference type="Pfam" id="PF13231"/>
    </source>
</evidence>
<keyword evidence="2" id="KW-1003">Cell membrane</keyword>
<protein>
    <submittedName>
        <fullName evidence="10">Dolichyl-phosphate-mannose-protein mannosyltransferase</fullName>
    </submittedName>
</protein>
<evidence type="ECO:0000313" key="10">
    <source>
        <dbReference type="EMBL" id="SIO07128.1"/>
    </source>
</evidence>
<proteinExistence type="predicted"/>
<dbReference type="STRING" id="364032.SAMN05443662_1349"/>
<keyword evidence="7 8" id="KW-0472">Membrane</keyword>
<dbReference type="GO" id="GO:0005886">
    <property type="term" value="C:plasma membrane"/>
    <property type="evidence" value="ECO:0007669"/>
    <property type="project" value="UniProtKB-SubCell"/>
</dbReference>
<evidence type="ECO:0000256" key="2">
    <source>
        <dbReference type="ARBA" id="ARBA00022475"/>
    </source>
</evidence>
<feature type="domain" description="Glycosyltransferase RgtA/B/C/D-like" evidence="9">
    <location>
        <begin position="46"/>
        <end position="206"/>
    </location>
</feature>
<keyword evidence="5 8" id="KW-0812">Transmembrane</keyword>
<feature type="transmembrane region" description="Helical" evidence="8">
    <location>
        <begin position="148"/>
        <end position="177"/>
    </location>
</feature>
<reference evidence="10 11" key="1">
    <citation type="submission" date="2016-11" db="EMBL/GenBank/DDBJ databases">
        <authorList>
            <person name="Jaros S."/>
            <person name="Januszkiewicz K."/>
            <person name="Wedrychowicz H."/>
        </authorList>
    </citation>
    <scope>NUCLEOTIDE SEQUENCE [LARGE SCALE GENOMIC DNA]</scope>
    <source>
        <strain evidence="10 11">DSM 17737</strain>
    </source>
</reference>
<feature type="transmembrane region" description="Helical" evidence="8">
    <location>
        <begin position="241"/>
        <end position="263"/>
    </location>
</feature>
<dbReference type="Pfam" id="PF13231">
    <property type="entry name" value="PMT_2"/>
    <property type="match status" value="1"/>
</dbReference>
<evidence type="ECO:0000256" key="8">
    <source>
        <dbReference type="SAM" id="Phobius"/>
    </source>
</evidence>
<comment type="subcellular location">
    <subcellularLocation>
        <location evidence="1">Cell membrane</location>
        <topology evidence="1">Multi-pass membrane protein</topology>
    </subcellularLocation>
</comment>
<dbReference type="OrthoDB" id="108054at2"/>
<keyword evidence="4 10" id="KW-0808">Transferase</keyword>
<dbReference type="Proteomes" id="UP000198461">
    <property type="component" value="Unassembled WGS sequence"/>
</dbReference>
<feature type="transmembrane region" description="Helical" evidence="8">
    <location>
        <begin position="320"/>
        <end position="345"/>
    </location>
</feature>
<dbReference type="AlphaFoldDB" id="A0A1N6GHW3"/>
<feature type="transmembrane region" description="Helical" evidence="8">
    <location>
        <begin position="97"/>
        <end position="114"/>
    </location>
</feature>
<evidence type="ECO:0000256" key="4">
    <source>
        <dbReference type="ARBA" id="ARBA00022679"/>
    </source>
</evidence>
<dbReference type="PANTHER" id="PTHR33908">
    <property type="entry name" value="MANNOSYLTRANSFERASE YKCB-RELATED"/>
    <property type="match status" value="1"/>
</dbReference>
<accession>A0A1N6GHW3</accession>
<organism evidence="10 11">
    <name type="scientific">Sulfurivirga caldicuralii</name>
    <dbReference type="NCBI Taxonomy" id="364032"/>
    <lineage>
        <taxon>Bacteria</taxon>
        <taxon>Pseudomonadati</taxon>
        <taxon>Pseudomonadota</taxon>
        <taxon>Gammaproteobacteria</taxon>
        <taxon>Thiotrichales</taxon>
        <taxon>Piscirickettsiaceae</taxon>
        <taxon>Sulfurivirga</taxon>
    </lineage>
</organism>
<evidence type="ECO:0000256" key="7">
    <source>
        <dbReference type="ARBA" id="ARBA00023136"/>
    </source>
</evidence>
<dbReference type="RefSeq" id="WP_074201618.1">
    <property type="nucleotide sequence ID" value="NZ_FSRE01000003.1"/>
</dbReference>
<name>A0A1N6GHW3_9GAMM</name>
<evidence type="ECO:0000313" key="11">
    <source>
        <dbReference type="Proteomes" id="UP000198461"/>
    </source>
</evidence>
<feature type="transmembrane region" description="Helical" evidence="8">
    <location>
        <begin position="66"/>
        <end position="85"/>
    </location>
</feature>
<dbReference type="EMBL" id="FSRE01000003">
    <property type="protein sequence ID" value="SIO07128.1"/>
    <property type="molecule type" value="Genomic_DNA"/>
</dbReference>
<dbReference type="InterPro" id="IPR038731">
    <property type="entry name" value="RgtA/B/C-like"/>
</dbReference>